<proteinExistence type="predicted"/>
<evidence type="ECO:0000256" key="1">
    <source>
        <dbReference type="SAM" id="MobiDB-lite"/>
    </source>
</evidence>
<organism evidence="2 3">
    <name type="scientific">Dactylellina haptotyla (strain CBS 200.50)</name>
    <name type="common">Nematode-trapping fungus</name>
    <name type="synonym">Monacrosporium haptotylum</name>
    <dbReference type="NCBI Taxonomy" id="1284197"/>
    <lineage>
        <taxon>Eukaryota</taxon>
        <taxon>Fungi</taxon>
        <taxon>Dikarya</taxon>
        <taxon>Ascomycota</taxon>
        <taxon>Pezizomycotina</taxon>
        <taxon>Orbiliomycetes</taxon>
        <taxon>Orbiliales</taxon>
        <taxon>Orbiliaceae</taxon>
        <taxon>Dactylellina</taxon>
    </lineage>
</organism>
<name>S8AAR9_DACHA</name>
<comment type="caution">
    <text evidence="2">The sequence shown here is derived from an EMBL/GenBank/DDBJ whole genome shotgun (WGS) entry which is preliminary data.</text>
</comment>
<evidence type="ECO:0000313" key="3">
    <source>
        <dbReference type="Proteomes" id="UP000015100"/>
    </source>
</evidence>
<reference evidence="2 3" key="1">
    <citation type="journal article" date="2013" name="PLoS Genet.">
        <title>Genomic mechanisms accounting for the adaptation to parasitism in nematode-trapping fungi.</title>
        <authorList>
            <person name="Meerupati T."/>
            <person name="Andersson K.M."/>
            <person name="Friman E."/>
            <person name="Kumar D."/>
            <person name="Tunlid A."/>
            <person name="Ahren D."/>
        </authorList>
    </citation>
    <scope>NUCLEOTIDE SEQUENCE [LARGE SCALE GENOMIC DNA]</scope>
    <source>
        <strain evidence="2 3">CBS 200.50</strain>
    </source>
</reference>
<evidence type="ECO:0000313" key="2">
    <source>
        <dbReference type="EMBL" id="EPS40065.1"/>
    </source>
</evidence>
<feature type="compositionally biased region" description="Acidic residues" evidence="1">
    <location>
        <begin position="380"/>
        <end position="398"/>
    </location>
</feature>
<dbReference type="AlphaFoldDB" id="S8AAR9"/>
<dbReference type="HOGENOM" id="CLU_681555_0_0_1"/>
<dbReference type="Proteomes" id="UP000015100">
    <property type="component" value="Unassembled WGS sequence"/>
</dbReference>
<keyword evidence="3" id="KW-1185">Reference proteome</keyword>
<protein>
    <submittedName>
        <fullName evidence="2">Uncharacterized protein</fullName>
    </submittedName>
</protein>
<reference evidence="3" key="2">
    <citation type="submission" date="2013-04" db="EMBL/GenBank/DDBJ databases">
        <title>Genomic mechanisms accounting for the adaptation to parasitism in nematode-trapping fungi.</title>
        <authorList>
            <person name="Ahren D.G."/>
        </authorList>
    </citation>
    <scope>NUCLEOTIDE SEQUENCE [LARGE SCALE GENOMIC DNA]</scope>
    <source>
        <strain evidence="3">CBS 200.50</strain>
    </source>
</reference>
<gene>
    <name evidence="2" type="ORF">H072_6172</name>
</gene>
<dbReference type="EMBL" id="AQGS01000439">
    <property type="protein sequence ID" value="EPS40065.1"/>
    <property type="molecule type" value="Genomic_DNA"/>
</dbReference>
<feature type="region of interest" description="Disordered" evidence="1">
    <location>
        <begin position="376"/>
        <end position="404"/>
    </location>
</feature>
<accession>S8AAR9</accession>
<sequence length="404" mass="46331">MRIDEFLALCAQEQAANTAKRAPPINMSGSELEKLLRASPVVDGIAKCLSVTDLIALSWSSKKLREAFYPVYQQRVDLRLKLSRNFKDPDALIKCMRDQKVVIGGNRSISFIWDDVIPQNCKKWEFYVLLEVDDIFRDHLKNKQGLTELPDVHHDTVRDTAFEWLQLEGDNVDVTVNILTSRNPYPITQIIGKYYLTILNCFSSADTTFIAYPEFTLNKLIAEREESNKVEYALNRDRYNKHNTGIIEGYLALGFTKVDKVQLRKAMVGRPNSSYRFGGLCAPTKNPSASPIKIMHKRQDRKRPKQLTEVELGVVARIRAQKYRYVDFLPPVWIPQSWTKMRPTHRIDPTDVASKAKGQGMGVWMERAEQWRLRQVAIDAEYDPDSDSQEDDIGDENSENGVSK</sequence>
<dbReference type="OrthoDB" id="5410817at2759"/>